<evidence type="ECO:0000313" key="1">
    <source>
        <dbReference type="EMBL" id="KAJ7763316.1"/>
    </source>
</evidence>
<gene>
    <name evidence="1" type="ORF">B0H16DRAFT_1455173</name>
</gene>
<comment type="caution">
    <text evidence="1">The sequence shown here is derived from an EMBL/GenBank/DDBJ whole genome shotgun (WGS) entry which is preliminary data.</text>
</comment>
<evidence type="ECO:0000313" key="2">
    <source>
        <dbReference type="Proteomes" id="UP001215598"/>
    </source>
</evidence>
<reference evidence="1" key="1">
    <citation type="submission" date="2023-03" db="EMBL/GenBank/DDBJ databases">
        <title>Massive genome expansion in bonnet fungi (Mycena s.s.) driven by repeated elements and novel gene families across ecological guilds.</title>
        <authorList>
            <consortium name="Lawrence Berkeley National Laboratory"/>
            <person name="Harder C.B."/>
            <person name="Miyauchi S."/>
            <person name="Viragh M."/>
            <person name="Kuo A."/>
            <person name="Thoen E."/>
            <person name="Andreopoulos B."/>
            <person name="Lu D."/>
            <person name="Skrede I."/>
            <person name="Drula E."/>
            <person name="Henrissat B."/>
            <person name="Morin E."/>
            <person name="Kohler A."/>
            <person name="Barry K."/>
            <person name="LaButti K."/>
            <person name="Morin E."/>
            <person name="Salamov A."/>
            <person name="Lipzen A."/>
            <person name="Mereny Z."/>
            <person name="Hegedus B."/>
            <person name="Baldrian P."/>
            <person name="Stursova M."/>
            <person name="Weitz H."/>
            <person name="Taylor A."/>
            <person name="Grigoriev I.V."/>
            <person name="Nagy L.G."/>
            <person name="Martin F."/>
            <person name="Kauserud H."/>
        </authorList>
    </citation>
    <scope>NUCLEOTIDE SEQUENCE</scope>
    <source>
        <strain evidence="1">CBHHK182m</strain>
    </source>
</reference>
<dbReference type="AlphaFoldDB" id="A0AAD7JIB1"/>
<accession>A0AAD7JIB1</accession>
<protein>
    <submittedName>
        <fullName evidence="1">Uncharacterized protein</fullName>
    </submittedName>
</protein>
<sequence>MSICVCTRPARADRITAIPCGALRWAACRELKCRDSLIFILSSSSSEDQDDYWNNNGELAGVASRLSYETFSNWRRYTMYYWMKRNPQFLDANWPDFFHIVLHQTFDGVLINLAAYLHHQSLDLIIRCPVADRKEKIQYVLWAPSRTSLGTGLCPEEVDSENDKRAGELRCHICICGRACRNLKEGWSSSLGTGLYSYELADDRDYTMARRSQLWKRQKSGRIQMTPIDLVTLANFILAPVPSALLHPCVTPRHARPHIQIWHLGSPAVLSFTESASSRTLPVLPCHNIPLASQSQVREGDFAKSQTCQEMMIGLCFQS</sequence>
<organism evidence="1 2">
    <name type="scientific">Mycena metata</name>
    <dbReference type="NCBI Taxonomy" id="1033252"/>
    <lineage>
        <taxon>Eukaryota</taxon>
        <taxon>Fungi</taxon>
        <taxon>Dikarya</taxon>
        <taxon>Basidiomycota</taxon>
        <taxon>Agaricomycotina</taxon>
        <taxon>Agaricomycetes</taxon>
        <taxon>Agaricomycetidae</taxon>
        <taxon>Agaricales</taxon>
        <taxon>Marasmiineae</taxon>
        <taxon>Mycenaceae</taxon>
        <taxon>Mycena</taxon>
    </lineage>
</organism>
<dbReference type="EMBL" id="JARKIB010000030">
    <property type="protein sequence ID" value="KAJ7763316.1"/>
    <property type="molecule type" value="Genomic_DNA"/>
</dbReference>
<proteinExistence type="predicted"/>
<dbReference type="Proteomes" id="UP001215598">
    <property type="component" value="Unassembled WGS sequence"/>
</dbReference>
<keyword evidence="2" id="KW-1185">Reference proteome</keyword>
<name>A0AAD7JIB1_9AGAR</name>